<dbReference type="Pfam" id="PF12790">
    <property type="entry name" value="T6SS-SciN"/>
    <property type="match status" value="1"/>
</dbReference>
<keyword evidence="2" id="KW-1185">Reference proteome</keyword>
<dbReference type="AlphaFoldDB" id="A0A2V1GZX3"/>
<dbReference type="InterPro" id="IPR017734">
    <property type="entry name" value="T6SS_SciN"/>
</dbReference>
<dbReference type="OrthoDB" id="7066769at2"/>
<organism evidence="1 2">
    <name type="scientific">Pelagibaculum spongiae</name>
    <dbReference type="NCBI Taxonomy" id="2080658"/>
    <lineage>
        <taxon>Bacteria</taxon>
        <taxon>Pseudomonadati</taxon>
        <taxon>Pseudomonadota</taxon>
        <taxon>Gammaproteobacteria</taxon>
        <taxon>Oceanospirillales</taxon>
        <taxon>Pelagibaculum</taxon>
    </lineage>
</organism>
<gene>
    <name evidence="1" type="primary">tssJ</name>
    <name evidence="1" type="ORF">DC094_14685</name>
</gene>
<keyword evidence="1" id="KW-0449">Lipoprotein</keyword>
<dbReference type="PANTHER" id="PTHR37625">
    <property type="entry name" value="OUTER MEMBRANE LIPOPROTEIN-RELATED"/>
    <property type="match status" value="1"/>
</dbReference>
<dbReference type="EMBL" id="QDDL01000006">
    <property type="protein sequence ID" value="PVZ67679.1"/>
    <property type="molecule type" value="Genomic_DNA"/>
</dbReference>
<sequence length="149" mass="16375">MFRQFSLTLILAVTLLTGCGDSYVRANISASGDVNPNRSGKPSPIVVQIYHLQAPEEFENQDFFQLIDDGGSSLGGDLLLIEEVELQPGTELDYEAPLNEKTKYIGVVASFRDIQRAKWRDIRPLKDLGGLLSGSFTIKLDKLSVSIGD</sequence>
<proteinExistence type="predicted"/>
<evidence type="ECO:0000313" key="2">
    <source>
        <dbReference type="Proteomes" id="UP000244906"/>
    </source>
</evidence>
<comment type="caution">
    <text evidence="1">The sequence shown here is derived from an EMBL/GenBank/DDBJ whole genome shotgun (WGS) entry which is preliminary data.</text>
</comment>
<dbReference type="PANTHER" id="PTHR37625:SF4">
    <property type="entry name" value="OUTER MEMBRANE LIPOPROTEIN"/>
    <property type="match status" value="1"/>
</dbReference>
<dbReference type="Gene3D" id="2.60.40.4150">
    <property type="entry name" value="Type VI secretion system, lipoprotein SciN"/>
    <property type="match status" value="1"/>
</dbReference>
<dbReference type="NCBIfam" id="TIGR03352">
    <property type="entry name" value="VI_chp_3"/>
    <property type="match status" value="1"/>
</dbReference>
<accession>A0A2V1GZX3</accession>
<name>A0A2V1GZX3_9GAMM</name>
<reference evidence="1 2" key="1">
    <citation type="submission" date="2018-04" db="EMBL/GenBank/DDBJ databases">
        <title>Thalassorhabdus spongiae gen. nov., sp. nov., isolated from a marine sponge in South-West Iceland.</title>
        <authorList>
            <person name="Knobloch S."/>
            <person name="Daussin A."/>
            <person name="Johannsson R."/>
            <person name="Marteinsson V.T."/>
        </authorList>
    </citation>
    <scope>NUCLEOTIDE SEQUENCE [LARGE SCALE GENOMIC DNA]</scope>
    <source>
        <strain evidence="1 2">Hp12</strain>
    </source>
</reference>
<dbReference type="InterPro" id="IPR038706">
    <property type="entry name" value="Type_VI_SciN-like_sf"/>
</dbReference>
<protein>
    <submittedName>
        <fullName evidence="1">Type VI secretion system lipoprotein TssJ</fullName>
    </submittedName>
</protein>
<dbReference type="RefSeq" id="WP_116687875.1">
    <property type="nucleotide sequence ID" value="NZ_CAWNYD010000006.1"/>
</dbReference>
<dbReference type="Proteomes" id="UP000244906">
    <property type="component" value="Unassembled WGS sequence"/>
</dbReference>
<dbReference type="PROSITE" id="PS51257">
    <property type="entry name" value="PROKAR_LIPOPROTEIN"/>
    <property type="match status" value="1"/>
</dbReference>
<evidence type="ECO:0000313" key="1">
    <source>
        <dbReference type="EMBL" id="PVZ67679.1"/>
    </source>
</evidence>